<evidence type="ECO:0000256" key="5">
    <source>
        <dbReference type="ARBA" id="ARBA00023004"/>
    </source>
</evidence>
<evidence type="ECO:0000256" key="4">
    <source>
        <dbReference type="ARBA" id="ARBA00023002"/>
    </source>
</evidence>
<dbReference type="OrthoDB" id="1935897at2759"/>
<dbReference type="SUPFAM" id="SSF48264">
    <property type="entry name" value="Cytochrome P450"/>
    <property type="match status" value="2"/>
</dbReference>
<evidence type="ECO:0000256" key="3">
    <source>
        <dbReference type="ARBA" id="ARBA00022723"/>
    </source>
</evidence>
<dbReference type="Gene3D" id="1.10.630.10">
    <property type="entry name" value="Cytochrome P450"/>
    <property type="match status" value="2"/>
</dbReference>
<keyword evidence="5" id="KW-0408">Iron</keyword>
<keyword evidence="7" id="KW-1133">Transmembrane helix</keyword>
<keyword evidence="7" id="KW-0812">Transmembrane</keyword>
<evidence type="ECO:0000256" key="2">
    <source>
        <dbReference type="ARBA" id="ARBA00022617"/>
    </source>
</evidence>
<dbReference type="CDD" id="cd11072">
    <property type="entry name" value="CYP71-like"/>
    <property type="match status" value="1"/>
</dbReference>
<evidence type="ECO:0008006" key="10">
    <source>
        <dbReference type="Google" id="ProtNLM"/>
    </source>
</evidence>
<keyword evidence="6" id="KW-0503">Monooxygenase</keyword>
<keyword evidence="2" id="KW-0349">Heme</keyword>
<organism evidence="8 9">
    <name type="scientific">Solanum commersonii</name>
    <name type="common">Commerson's wild potato</name>
    <name type="synonym">Commerson's nightshade</name>
    <dbReference type="NCBI Taxonomy" id="4109"/>
    <lineage>
        <taxon>Eukaryota</taxon>
        <taxon>Viridiplantae</taxon>
        <taxon>Streptophyta</taxon>
        <taxon>Embryophyta</taxon>
        <taxon>Tracheophyta</taxon>
        <taxon>Spermatophyta</taxon>
        <taxon>Magnoliopsida</taxon>
        <taxon>eudicotyledons</taxon>
        <taxon>Gunneridae</taxon>
        <taxon>Pentapetalae</taxon>
        <taxon>asterids</taxon>
        <taxon>lamiids</taxon>
        <taxon>Solanales</taxon>
        <taxon>Solanaceae</taxon>
        <taxon>Solanoideae</taxon>
        <taxon>Solaneae</taxon>
        <taxon>Solanum</taxon>
    </lineage>
</organism>
<evidence type="ECO:0000256" key="1">
    <source>
        <dbReference type="ARBA" id="ARBA00010617"/>
    </source>
</evidence>
<evidence type="ECO:0000256" key="6">
    <source>
        <dbReference type="ARBA" id="ARBA00023033"/>
    </source>
</evidence>
<protein>
    <recommendedName>
        <fullName evidence="10">Cytochrome P450</fullName>
    </recommendedName>
</protein>
<dbReference type="GO" id="GO:0004497">
    <property type="term" value="F:monooxygenase activity"/>
    <property type="evidence" value="ECO:0007669"/>
    <property type="project" value="UniProtKB-KW"/>
</dbReference>
<dbReference type="InterPro" id="IPR036396">
    <property type="entry name" value="Cyt_P450_sf"/>
</dbReference>
<comment type="similarity">
    <text evidence="1">Belongs to the cytochrome P450 family.</text>
</comment>
<dbReference type="PRINTS" id="PR00463">
    <property type="entry name" value="EP450I"/>
</dbReference>
<dbReference type="PRINTS" id="PR00385">
    <property type="entry name" value="P450"/>
</dbReference>
<name>A0A9J5Z710_SOLCO</name>
<dbReference type="Pfam" id="PF00067">
    <property type="entry name" value="p450"/>
    <property type="match status" value="2"/>
</dbReference>
<evidence type="ECO:0000313" key="9">
    <source>
        <dbReference type="Proteomes" id="UP000824120"/>
    </source>
</evidence>
<dbReference type="GO" id="GO:0005506">
    <property type="term" value="F:iron ion binding"/>
    <property type="evidence" value="ECO:0007669"/>
    <property type="project" value="InterPro"/>
</dbReference>
<keyword evidence="9" id="KW-1185">Reference proteome</keyword>
<reference evidence="8 9" key="1">
    <citation type="submission" date="2020-09" db="EMBL/GenBank/DDBJ databases">
        <title>De no assembly of potato wild relative species, Solanum commersonii.</title>
        <authorList>
            <person name="Cho K."/>
        </authorList>
    </citation>
    <scope>NUCLEOTIDE SEQUENCE [LARGE SCALE GENOMIC DNA]</scope>
    <source>
        <strain evidence="8">LZ3.2</strain>
        <tissue evidence="8">Leaf</tissue>
    </source>
</reference>
<dbReference type="GO" id="GO:0020037">
    <property type="term" value="F:heme binding"/>
    <property type="evidence" value="ECO:0007669"/>
    <property type="project" value="InterPro"/>
</dbReference>
<evidence type="ECO:0000256" key="7">
    <source>
        <dbReference type="SAM" id="Phobius"/>
    </source>
</evidence>
<dbReference type="GO" id="GO:0016705">
    <property type="term" value="F:oxidoreductase activity, acting on paired donors, with incorporation or reduction of molecular oxygen"/>
    <property type="evidence" value="ECO:0007669"/>
    <property type="project" value="InterPro"/>
</dbReference>
<sequence length="583" mass="66190">MASSMESNNGSSIEKNYSENTYNVRECREETEIDGYTIPVKSKVLVNVWAIGRDPKSWEDPESFIPERFENSSVDFSGTHFQFLPFDAGRRTCPGRLFGLALEIQQIITFFLFISFLFFLIHKLRIKTKKSYNKKILPPGPWRLPIIGSVHHLTKGIPHHVLKNLSQKFGPIMYLQLGEVPTIVVSSPHMAQKIMKAHDLTFASRSQTMLGKIFCYDCTDIAFSPYGEYWRHMRKLCIMELLSAKMVKSFSPIRLDELSSLVSSIKSMENTPINVSEKLFWFMNSVTCRSSFGKACKDQNEAMISLIHGVLSLAGGFELADLYPSKKFLSGISGMGSKLIEACNKVDVVLDKVIDVHRENHANGKKCNAECGSNEDLIDVFFRVMGTGELPFTLTNNNIKAVILDMFVAGSDTSSSTVAWALSEMMKSPSVMTKAQVEMREVFKGKKTFDDDDLEKLDYLKLVIKETLRLHPPTPLLVPRECREETEIDGYTIPVKSKVLVNVWAIGRDPKVGKIQKVLYQRDLRIIQLTLVELTFNFFPHLLYNFDWTLPNGMDPKDLDMNEANGMTARRDKDLYLIATPYT</sequence>
<dbReference type="InterPro" id="IPR002401">
    <property type="entry name" value="Cyt_P450_E_grp-I"/>
</dbReference>
<dbReference type="FunFam" id="1.10.630.10:FF:000043">
    <property type="entry name" value="Cytochrome P450 99A2"/>
    <property type="match status" value="1"/>
</dbReference>
<dbReference type="AlphaFoldDB" id="A0A9J5Z710"/>
<feature type="transmembrane region" description="Helical" evidence="7">
    <location>
        <begin position="104"/>
        <end position="121"/>
    </location>
</feature>
<keyword evidence="4" id="KW-0560">Oxidoreductase</keyword>
<gene>
    <name evidence="8" type="ORF">H5410_020076</name>
</gene>
<keyword evidence="7" id="KW-0472">Membrane</keyword>
<keyword evidence="3" id="KW-0479">Metal-binding</keyword>
<evidence type="ECO:0000313" key="8">
    <source>
        <dbReference type="EMBL" id="KAG5608795.1"/>
    </source>
</evidence>
<dbReference type="PANTHER" id="PTHR47953">
    <property type="entry name" value="OS08G0105600 PROTEIN"/>
    <property type="match status" value="1"/>
</dbReference>
<dbReference type="InterPro" id="IPR001128">
    <property type="entry name" value="Cyt_P450"/>
</dbReference>
<proteinExistence type="inferred from homology"/>
<dbReference type="Proteomes" id="UP000824120">
    <property type="component" value="Chromosome 4"/>
</dbReference>
<dbReference type="PANTHER" id="PTHR47953:SF22">
    <property type="entry name" value="CYTOCHROME P450"/>
    <property type="match status" value="1"/>
</dbReference>
<accession>A0A9J5Z710</accession>
<comment type="caution">
    <text evidence="8">The sequence shown here is derived from an EMBL/GenBank/DDBJ whole genome shotgun (WGS) entry which is preliminary data.</text>
</comment>
<dbReference type="EMBL" id="JACXVP010000004">
    <property type="protein sequence ID" value="KAG5608795.1"/>
    <property type="molecule type" value="Genomic_DNA"/>
</dbReference>
<dbReference type="InterPro" id="IPR052306">
    <property type="entry name" value="CYP450_71D"/>
</dbReference>